<dbReference type="KEGG" id="ntr:B0W44_02010"/>
<evidence type="ECO:0000313" key="10">
    <source>
        <dbReference type="Proteomes" id="UP000188603"/>
    </source>
</evidence>
<feature type="domain" description="ABC transmembrane type-1" evidence="8">
    <location>
        <begin position="1"/>
        <end position="98"/>
    </location>
</feature>
<feature type="transmembrane region" description="Helical" evidence="7">
    <location>
        <begin position="36"/>
        <end position="56"/>
    </location>
</feature>
<evidence type="ECO:0000313" key="9">
    <source>
        <dbReference type="EMBL" id="AQS54728.1"/>
    </source>
</evidence>
<dbReference type="OrthoDB" id="9771544at2"/>
<evidence type="ECO:0000256" key="2">
    <source>
        <dbReference type="ARBA" id="ARBA00022448"/>
    </source>
</evidence>
<evidence type="ECO:0000256" key="6">
    <source>
        <dbReference type="ARBA" id="ARBA00023136"/>
    </source>
</evidence>
<evidence type="ECO:0000259" key="8">
    <source>
        <dbReference type="PROSITE" id="PS50928"/>
    </source>
</evidence>
<dbReference type="PANTHER" id="PTHR43744:SF2">
    <property type="entry name" value="ARABINOOLIGOSACCHARIDES TRANSPORT SYSTEM PERMEASE PROTEIN ARAQ"/>
    <property type="match status" value="1"/>
</dbReference>
<comment type="subcellular location">
    <subcellularLocation>
        <location evidence="1">Cell membrane</location>
        <topology evidence="1">Multi-pass membrane protein</topology>
    </subcellularLocation>
</comment>
<feature type="transmembrane region" description="Helical" evidence="7">
    <location>
        <begin position="68"/>
        <end position="89"/>
    </location>
</feature>
<evidence type="ECO:0000256" key="7">
    <source>
        <dbReference type="SAM" id="Phobius"/>
    </source>
</evidence>
<evidence type="ECO:0000256" key="3">
    <source>
        <dbReference type="ARBA" id="ARBA00022475"/>
    </source>
</evidence>
<sequence length="98" mass="10788">MNSLFITLIVTVLCLFFSSMVGYALAVYQFRGRNLVFVAVLFILMVPFEILMLPLFRLMTALNLIDTYAAVVLPSVIAPIAVFQCYFISGLTVGGVKG</sequence>
<dbReference type="PANTHER" id="PTHR43744">
    <property type="entry name" value="ABC TRANSPORTER PERMEASE PROTEIN MG189-RELATED-RELATED"/>
    <property type="match status" value="1"/>
</dbReference>
<organism evidence="9 10">
    <name type="scientific">Novibacillus thermophilus</name>
    <dbReference type="NCBI Taxonomy" id="1471761"/>
    <lineage>
        <taxon>Bacteria</taxon>
        <taxon>Bacillati</taxon>
        <taxon>Bacillota</taxon>
        <taxon>Bacilli</taxon>
        <taxon>Bacillales</taxon>
        <taxon>Thermoactinomycetaceae</taxon>
        <taxon>Novibacillus</taxon>
    </lineage>
</organism>
<dbReference type="STRING" id="1471761.B0W44_02010"/>
<evidence type="ECO:0000256" key="4">
    <source>
        <dbReference type="ARBA" id="ARBA00022692"/>
    </source>
</evidence>
<dbReference type="AlphaFoldDB" id="A0A1U9K3W7"/>
<accession>A0A1U9K3W7</accession>
<keyword evidence="2" id="KW-0813">Transport</keyword>
<dbReference type="Gene3D" id="1.10.3720.10">
    <property type="entry name" value="MetI-like"/>
    <property type="match status" value="1"/>
</dbReference>
<keyword evidence="4 7" id="KW-0812">Transmembrane</keyword>
<keyword evidence="3" id="KW-1003">Cell membrane</keyword>
<keyword evidence="6 7" id="KW-0472">Membrane</keyword>
<evidence type="ECO:0000256" key="5">
    <source>
        <dbReference type="ARBA" id="ARBA00022989"/>
    </source>
</evidence>
<dbReference type="EMBL" id="CP019699">
    <property type="protein sequence ID" value="AQS54728.1"/>
    <property type="molecule type" value="Genomic_DNA"/>
</dbReference>
<dbReference type="GO" id="GO:0055085">
    <property type="term" value="P:transmembrane transport"/>
    <property type="evidence" value="ECO:0007669"/>
    <property type="project" value="InterPro"/>
</dbReference>
<protein>
    <recommendedName>
        <fullName evidence="8">ABC transmembrane type-1 domain-containing protein</fullName>
    </recommendedName>
</protein>
<reference evidence="9 10" key="1">
    <citation type="journal article" date="2015" name="Int. J. Syst. Evol. Microbiol.">
        <title>Novibacillus thermophilus gen. nov., sp. nov., a Gram-staining-negative and moderately thermophilic member of the family Thermoactinomycetaceae.</title>
        <authorList>
            <person name="Yang G."/>
            <person name="Chen J."/>
            <person name="Zhou S."/>
        </authorList>
    </citation>
    <scope>NUCLEOTIDE SEQUENCE [LARGE SCALE GENOMIC DNA]</scope>
    <source>
        <strain evidence="9 10">SG-1</strain>
    </source>
</reference>
<keyword evidence="5 7" id="KW-1133">Transmembrane helix</keyword>
<dbReference type="InterPro" id="IPR000515">
    <property type="entry name" value="MetI-like"/>
</dbReference>
<dbReference type="InterPro" id="IPR035906">
    <property type="entry name" value="MetI-like_sf"/>
</dbReference>
<dbReference type="PROSITE" id="PS50928">
    <property type="entry name" value="ABC_TM1"/>
    <property type="match status" value="1"/>
</dbReference>
<evidence type="ECO:0000256" key="1">
    <source>
        <dbReference type="ARBA" id="ARBA00004651"/>
    </source>
</evidence>
<gene>
    <name evidence="9" type="ORF">B0W44_02010</name>
</gene>
<dbReference type="GO" id="GO:0005886">
    <property type="term" value="C:plasma membrane"/>
    <property type="evidence" value="ECO:0007669"/>
    <property type="project" value="UniProtKB-SubCell"/>
</dbReference>
<proteinExistence type="predicted"/>
<dbReference type="SUPFAM" id="SSF161098">
    <property type="entry name" value="MetI-like"/>
    <property type="match status" value="1"/>
</dbReference>
<name>A0A1U9K3W7_9BACL</name>
<keyword evidence="10" id="KW-1185">Reference proteome</keyword>
<dbReference type="Proteomes" id="UP000188603">
    <property type="component" value="Chromosome"/>
</dbReference>